<dbReference type="EMBL" id="JH816447">
    <property type="protein sequence ID" value="EKC28684.1"/>
    <property type="molecule type" value="Genomic_DNA"/>
</dbReference>
<dbReference type="Gene3D" id="3.40.50.300">
    <property type="entry name" value="P-loop containing nucleotide triphosphate hydrolases"/>
    <property type="match status" value="1"/>
</dbReference>
<evidence type="ECO:0000256" key="5">
    <source>
        <dbReference type="ARBA" id="ARBA00023136"/>
    </source>
</evidence>
<keyword evidence="3" id="KW-0488">Methylation</keyword>
<dbReference type="InterPro" id="IPR052236">
    <property type="entry name" value="Small_GTPase_RasD"/>
</dbReference>
<keyword evidence="2" id="KW-1003">Cell membrane</keyword>
<keyword evidence="5" id="KW-0472">Membrane</keyword>
<dbReference type="InterPro" id="IPR001806">
    <property type="entry name" value="Small_GTPase"/>
</dbReference>
<dbReference type="GO" id="GO:0031681">
    <property type="term" value="F:G-protein beta-subunit binding"/>
    <property type="evidence" value="ECO:0007669"/>
    <property type="project" value="TreeGrafter"/>
</dbReference>
<dbReference type="GO" id="GO:0005525">
    <property type="term" value="F:GTP binding"/>
    <property type="evidence" value="ECO:0007669"/>
    <property type="project" value="UniProtKB-KW"/>
</dbReference>
<name>K1QC04_MAGGI</name>
<comment type="subcellular location">
    <subcellularLocation>
        <location evidence="1">Cell membrane</location>
        <topology evidence="1">Lipid-anchor</topology>
    </subcellularLocation>
</comment>
<dbReference type="GO" id="GO:0005886">
    <property type="term" value="C:plasma membrane"/>
    <property type="evidence" value="ECO:0007669"/>
    <property type="project" value="UniProtKB-SubCell"/>
</dbReference>
<sequence length="215" mass="24802">MHAYCWLSGINRKELNCVTKYIYLLKKDRHRRSYYTTILVYCGSLLDGTFQNVKIIDTAGSDEFPAMRRVNIKNGDYLVVMYAVDNRQSLDQALNLCQEIREIKGKDFNRIILVGNKIDKKDTREITTEEVLRKSISEELLWCTETSAKLNCNIRCLFQIILQDYVISYDLYGKSGKGVGKYKTNTKNSAMFKSKKLSVQNLVYSICSTTIPKNV</sequence>
<dbReference type="HOGENOM" id="CLU_1284397_0_0_1"/>
<evidence type="ECO:0000256" key="6">
    <source>
        <dbReference type="ARBA" id="ARBA00023288"/>
    </source>
</evidence>
<evidence type="ECO:0000256" key="2">
    <source>
        <dbReference type="ARBA" id="ARBA00022475"/>
    </source>
</evidence>
<reference evidence="7" key="1">
    <citation type="journal article" date="2012" name="Nature">
        <title>The oyster genome reveals stress adaptation and complexity of shell formation.</title>
        <authorList>
            <person name="Zhang G."/>
            <person name="Fang X."/>
            <person name="Guo X."/>
            <person name="Li L."/>
            <person name="Luo R."/>
            <person name="Xu F."/>
            <person name="Yang P."/>
            <person name="Zhang L."/>
            <person name="Wang X."/>
            <person name="Qi H."/>
            <person name="Xiong Z."/>
            <person name="Que H."/>
            <person name="Xie Y."/>
            <person name="Holland P.W."/>
            <person name="Paps J."/>
            <person name="Zhu Y."/>
            <person name="Wu F."/>
            <person name="Chen Y."/>
            <person name="Wang J."/>
            <person name="Peng C."/>
            <person name="Meng J."/>
            <person name="Yang L."/>
            <person name="Liu J."/>
            <person name="Wen B."/>
            <person name="Zhang N."/>
            <person name="Huang Z."/>
            <person name="Zhu Q."/>
            <person name="Feng Y."/>
            <person name="Mount A."/>
            <person name="Hedgecock D."/>
            <person name="Xu Z."/>
            <person name="Liu Y."/>
            <person name="Domazet-Loso T."/>
            <person name="Du Y."/>
            <person name="Sun X."/>
            <person name="Zhang S."/>
            <person name="Liu B."/>
            <person name="Cheng P."/>
            <person name="Jiang X."/>
            <person name="Li J."/>
            <person name="Fan D."/>
            <person name="Wang W."/>
            <person name="Fu W."/>
            <person name="Wang T."/>
            <person name="Wang B."/>
            <person name="Zhang J."/>
            <person name="Peng Z."/>
            <person name="Li Y."/>
            <person name="Li N."/>
            <person name="Wang J."/>
            <person name="Chen M."/>
            <person name="He Y."/>
            <person name="Tan F."/>
            <person name="Song X."/>
            <person name="Zheng Q."/>
            <person name="Huang R."/>
            <person name="Yang H."/>
            <person name="Du X."/>
            <person name="Chen L."/>
            <person name="Yang M."/>
            <person name="Gaffney P.M."/>
            <person name="Wang S."/>
            <person name="Luo L."/>
            <person name="She Z."/>
            <person name="Ming Y."/>
            <person name="Huang W."/>
            <person name="Zhang S."/>
            <person name="Huang B."/>
            <person name="Zhang Y."/>
            <person name="Qu T."/>
            <person name="Ni P."/>
            <person name="Miao G."/>
            <person name="Wang J."/>
            <person name="Wang Q."/>
            <person name="Steinberg C.E."/>
            <person name="Wang H."/>
            <person name="Li N."/>
            <person name="Qian L."/>
            <person name="Zhang G."/>
            <person name="Li Y."/>
            <person name="Yang H."/>
            <person name="Liu X."/>
            <person name="Wang J."/>
            <person name="Yin Y."/>
            <person name="Wang J."/>
        </authorList>
    </citation>
    <scope>NUCLEOTIDE SEQUENCE [LARGE SCALE GENOMIC DNA]</scope>
    <source>
        <strain evidence="7">05x7-T-G4-1.051#20</strain>
    </source>
</reference>
<dbReference type="InParanoid" id="K1QC04"/>
<evidence type="ECO:0000313" key="7">
    <source>
        <dbReference type="EMBL" id="EKC28684.1"/>
    </source>
</evidence>
<dbReference type="AlphaFoldDB" id="K1QC04"/>
<dbReference type="GO" id="GO:0003924">
    <property type="term" value="F:GTPase activity"/>
    <property type="evidence" value="ECO:0007669"/>
    <property type="project" value="InterPro"/>
</dbReference>
<dbReference type="GO" id="GO:0007165">
    <property type="term" value="P:signal transduction"/>
    <property type="evidence" value="ECO:0007669"/>
    <property type="project" value="TreeGrafter"/>
</dbReference>
<organism evidence="7">
    <name type="scientific">Magallana gigas</name>
    <name type="common">Pacific oyster</name>
    <name type="synonym">Crassostrea gigas</name>
    <dbReference type="NCBI Taxonomy" id="29159"/>
    <lineage>
        <taxon>Eukaryota</taxon>
        <taxon>Metazoa</taxon>
        <taxon>Spiralia</taxon>
        <taxon>Lophotrochozoa</taxon>
        <taxon>Mollusca</taxon>
        <taxon>Bivalvia</taxon>
        <taxon>Autobranchia</taxon>
        <taxon>Pteriomorphia</taxon>
        <taxon>Ostreida</taxon>
        <taxon>Ostreoidea</taxon>
        <taxon>Ostreidae</taxon>
        <taxon>Magallana</taxon>
    </lineage>
</organism>
<keyword evidence="6" id="KW-0449">Lipoprotein</keyword>
<dbReference type="InterPro" id="IPR027417">
    <property type="entry name" value="P-loop_NTPase"/>
</dbReference>
<keyword evidence="4" id="KW-0547">Nucleotide-binding</keyword>
<dbReference type="SMART" id="SM00175">
    <property type="entry name" value="RAB"/>
    <property type="match status" value="1"/>
</dbReference>
<dbReference type="Pfam" id="PF00071">
    <property type="entry name" value="Ras"/>
    <property type="match status" value="1"/>
</dbReference>
<dbReference type="PANTHER" id="PTHR46149">
    <property type="entry name" value="MIP08469P"/>
    <property type="match status" value="1"/>
</dbReference>
<dbReference type="PROSITE" id="PS51419">
    <property type="entry name" value="RAB"/>
    <property type="match status" value="1"/>
</dbReference>
<dbReference type="PANTHER" id="PTHR46149:SF3">
    <property type="entry name" value="MIP08469P"/>
    <property type="match status" value="1"/>
</dbReference>
<dbReference type="SUPFAM" id="SSF52540">
    <property type="entry name" value="P-loop containing nucleoside triphosphate hydrolases"/>
    <property type="match status" value="1"/>
</dbReference>
<accession>K1QC04</accession>
<evidence type="ECO:0000256" key="4">
    <source>
        <dbReference type="ARBA" id="ARBA00023134"/>
    </source>
</evidence>
<evidence type="ECO:0000256" key="1">
    <source>
        <dbReference type="ARBA" id="ARBA00004193"/>
    </source>
</evidence>
<dbReference type="SMART" id="SM00173">
    <property type="entry name" value="RAS"/>
    <property type="match status" value="1"/>
</dbReference>
<protein>
    <submittedName>
        <fullName evidence="7">GTP-binding protein Di-Ras2</fullName>
    </submittedName>
</protein>
<proteinExistence type="predicted"/>
<dbReference type="PRINTS" id="PR00449">
    <property type="entry name" value="RASTRNSFRMNG"/>
</dbReference>
<dbReference type="PROSITE" id="PS51421">
    <property type="entry name" value="RAS"/>
    <property type="match status" value="1"/>
</dbReference>
<keyword evidence="4" id="KW-0342">GTP-binding</keyword>
<evidence type="ECO:0000256" key="3">
    <source>
        <dbReference type="ARBA" id="ARBA00022481"/>
    </source>
</evidence>
<gene>
    <name evidence="7" type="ORF">CGI_10018939</name>
</gene>